<evidence type="ECO:0000313" key="3">
    <source>
        <dbReference type="EMBL" id="KAK9070223.1"/>
    </source>
</evidence>
<feature type="compositionally biased region" description="Low complexity" evidence="1">
    <location>
        <begin position="409"/>
        <end position="419"/>
    </location>
</feature>
<dbReference type="AlphaFoldDB" id="A0AAP0DFL8"/>
<dbReference type="Gene3D" id="1.10.720.30">
    <property type="entry name" value="SAP domain"/>
    <property type="match status" value="1"/>
</dbReference>
<feature type="compositionally biased region" description="Low complexity" evidence="1">
    <location>
        <begin position="218"/>
        <end position="229"/>
    </location>
</feature>
<dbReference type="InterPro" id="IPR032552">
    <property type="entry name" value="RSB_motif"/>
</dbReference>
<reference evidence="3 4" key="1">
    <citation type="submission" date="2024-04" db="EMBL/GenBank/DDBJ databases">
        <title>The reference genome of an endangered Asteraceae, Deinandra increscens subsp. villosa, native to the Central Coast of California.</title>
        <authorList>
            <person name="Guilliams M."/>
            <person name="Hasenstab-Lehman K."/>
            <person name="Meyer R."/>
            <person name="Mcevoy S."/>
        </authorList>
    </citation>
    <scope>NUCLEOTIDE SEQUENCE [LARGE SCALE GENOMIC DNA]</scope>
    <source>
        <tissue evidence="3">Leaf</tissue>
    </source>
</reference>
<dbReference type="SUPFAM" id="SSF54928">
    <property type="entry name" value="RNA-binding domain, RBD"/>
    <property type="match status" value="1"/>
</dbReference>
<dbReference type="InterPro" id="IPR034257">
    <property type="entry name" value="Acinus_RRM"/>
</dbReference>
<feature type="compositionally biased region" description="Pro residues" evidence="1">
    <location>
        <begin position="561"/>
        <end position="595"/>
    </location>
</feature>
<comment type="caution">
    <text evidence="3">The sequence shown here is derived from an EMBL/GenBank/DDBJ whole genome shotgun (WGS) entry which is preliminary data.</text>
</comment>
<name>A0AAP0DFL8_9ASTR</name>
<dbReference type="Pfam" id="PF16294">
    <property type="entry name" value="RSB_motif"/>
    <property type="match status" value="1"/>
</dbReference>
<accession>A0AAP0DFL8</accession>
<dbReference type="SMART" id="SM00513">
    <property type="entry name" value="SAP"/>
    <property type="match status" value="1"/>
</dbReference>
<evidence type="ECO:0000256" key="1">
    <source>
        <dbReference type="SAM" id="MobiDB-lite"/>
    </source>
</evidence>
<dbReference type="PANTHER" id="PTHR47031:SF3">
    <property type="entry name" value="SAP DOMAIN-CONTAINING PROTEIN"/>
    <property type="match status" value="1"/>
</dbReference>
<proteinExistence type="predicted"/>
<dbReference type="InterPro" id="IPR003034">
    <property type="entry name" value="SAP_dom"/>
</dbReference>
<dbReference type="GO" id="GO:0003676">
    <property type="term" value="F:nucleic acid binding"/>
    <property type="evidence" value="ECO:0007669"/>
    <property type="project" value="InterPro"/>
</dbReference>
<feature type="region of interest" description="Disordered" evidence="1">
    <location>
        <begin position="542"/>
        <end position="613"/>
    </location>
</feature>
<protein>
    <recommendedName>
        <fullName evidence="2">SAP domain-containing protein</fullName>
    </recommendedName>
</protein>
<dbReference type="PROSITE" id="PS50800">
    <property type="entry name" value="SAP"/>
    <property type="match status" value="1"/>
</dbReference>
<dbReference type="InterPro" id="IPR035979">
    <property type="entry name" value="RBD_domain_sf"/>
</dbReference>
<dbReference type="PANTHER" id="PTHR47031">
    <property type="entry name" value="SAP DNA-BINDING DOMAIN-CONTAINING PROTEIN"/>
    <property type="match status" value="1"/>
</dbReference>
<sequence length="734" mass="81967">MSSPYVVLENRPLDQWKVTELKEELKKRKLITKGLKDDLVKRLDEAIRTELEVANETHNNGVIDNDQPDDATLEPIVSEKITSIMDDTSANNESLEKDNMTEKLDINESLENDKLTEKLDVNESLEKDKMTEKLDINDSLEKDNMTGNSKLFTEGDHGTISTTEDVFQVIEEVSVKTSVTVSEVMVSEEVRQQELQKIETNKTEVHPEDGESKPELTSPSDVSSQVVEVSQVKSDSISVDTMSVSEKIELKDNVIADDDVKLELDVKPEMSFSKVVCDDGKTESVVVDDMVTTEEKDVSVAESVNIFKRNDNGDVGSPEKLNLDRSSGDDSMEEDALETKQIDSITEMTKVPPVKEGGPVDVIVDDTPTLKITEGATDKIDPAVGSTKRKLHDQEVATNSEVVKRQRRWSSQQQTTNTSVPTTPKDAFQAPMRHRFSRTDSSISQEEPKERVVPPSMKPPTTSLRIDRFLRPFTLKAVQELLGKTGTVVSFWMDHIKTHCYVTYSSAEEAVETRNAVYNLQWPANGGRLLIAEFVDPSEVKSRTEAPLPSPITPLSSTTPRPLPAATKPPPQLQLPPPPPLPLPPPPPLSHPPPQSREAPIALPPPPPLPEKMEPQVVTLDDLFRKTRAIPRIYYLPLSAEQVAEKLKRTAKQSAGVAFRKEVLEQRRESSFSYKFRSFGGLPICLRPECLNSIKTRIRFRFLFSDIDGCFQDIVEMTFCVPNGTENAAAFIKK</sequence>
<dbReference type="Proteomes" id="UP001408789">
    <property type="component" value="Unassembled WGS sequence"/>
</dbReference>
<feature type="domain" description="SAP" evidence="2">
    <location>
        <begin position="13"/>
        <end position="47"/>
    </location>
</feature>
<dbReference type="CDD" id="cd12432">
    <property type="entry name" value="RRM_ACINU"/>
    <property type="match status" value="1"/>
</dbReference>
<feature type="compositionally biased region" description="Basic and acidic residues" evidence="1">
    <location>
        <begin position="195"/>
        <end position="214"/>
    </location>
</feature>
<gene>
    <name evidence="3" type="ORF">SSX86_010623</name>
</gene>
<feature type="region of interest" description="Disordered" evidence="1">
    <location>
        <begin position="308"/>
        <end position="334"/>
    </location>
</feature>
<dbReference type="SUPFAM" id="SSF68906">
    <property type="entry name" value="SAP domain"/>
    <property type="match status" value="1"/>
</dbReference>
<dbReference type="InterPro" id="IPR036361">
    <property type="entry name" value="SAP_dom_sf"/>
</dbReference>
<evidence type="ECO:0000313" key="4">
    <source>
        <dbReference type="Proteomes" id="UP001408789"/>
    </source>
</evidence>
<keyword evidence="4" id="KW-1185">Reference proteome</keyword>
<feature type="region of interest" description="Disordered" evidence="1">
    <location>
        <begin position="195"/>
        <end position="229"/>
    </location>
</feature>
<dbReference type="EMBL" id="JBCNJP010000012">
    <property type="protein sequence ID" value="KAK9070223.1"/>
    <property type="molecule type" value="Genomic_DNA"/>
</dbReference>
<evidence type="ECO:0000259" key="2">
    <source>
        <dbReference type="PROSITE" id="PS50800"/>
    </source>
</evidence>
<organism evidence="3 4">
    <name type="scientific">Deinandra increscens subsp. villosa</name>
    <dbReference type="NCBI Taxonomy" id="3103831"/>
    <lineage>
        <taxon>Eukaryota</taxon>
        <taxon>Viridiplantae</taxon>
        <taxon>Streptophyta</taxon>
        <taxon>Embryophyta</taxon>
        <taxon>Tracheophyta</taxon>
        <taxon>Spermatophyta</taxon>
        <taxon>Magnoliopsida</taxon>
        <taxon>eudicotyledons</taxon>
        <taxon>Gunneridae</taxon>
        <taxon>Pentapetalae</taxon>
        <taxon>asterids</taxon>
        <taxon>campanulids</taxon>
        <taxon>Asterales</taxon>
        <taxon>Asteraceae</taxon>
        <taxon>Asteroideae</taxon>
        <taxon>Heliantheae alliance</taxon>
        <taxon>Madieae</taxon>
        <taxon>Madiinae</taxon>
        <taxon>Deinandra</taxon>
    </lineage>
</organism>
<dbReference type="Pfam" id="PF02037">
    <property type="entry name" value="SAP"/>
    <property type="match status" value="1"/>
</dbReference>
<feature type="region of interest" description="Disordered" evidence="1">
    <location>
        <begin position="385"/>
        <end position="460"/>
    </location>
</feature>